<dbReference type="EMBL" id="JBJVNI010000016">
    <property type="protein sequence ID" value="MFM9612717.1"/>
    <property type="molecule type" value="Genomic_DNA"/>
</dbReference>
<keyword evidence="3" id="KW-1185">Reference proteome</keyword>
<name>A0ABW9I0W5_9ACTN</name>
<accession>A0ABW9I0W5</accession>
<sequence>MNAPEPGAAMTPHQKAAHLARLDGREDDARKWERYEAEASTPTPKKKRGWWR</sequence>
<evidence type="ECO:0000313" key="3">
    <source>
        <dbReference type="Proteomes" id="UP001631957"/>
    </source>
</evidence>
<feature type="region of interest" description="Disordered" evidence="1">
    <location>
        <begin position="1"/>
        <end position="25"/>
    </location>
</feature>
<comment type="caution">
    <text evidence="2">The sequence shown here is derived from an EMBL/GenBank/DDBJ whole genome shotgun (WGS) entry which is preliminary data.</text>
</comment>
<dbReference type="RefSeq" id="WP_409134765.1">
    <property type="nucleotide sequence ID" value="NZ_JBJVNI010000016.1"/>
</dbReference>
<protein>
    <submittedName>
        <fullName evidence="2">Uncharacterized protein</fullName>
    </submittedName>
</protein>
<evidence type="ECO:0000313" key="2">
    <source>
        <dbReference type="EMBL" id="MFM9612717.1"/>
    </source>
</evidence>
<organism evidence="2 3">
    <name type="scientific">Streptomyces niveiscabiei</name>
    <dbReference type="NCBI Taxonomy" id="164115"/>
    <lineage>
        <taxon>Bacteria</taxon>
        <taxon>Bacillati</taxon>
        <taxon>Actinomycetota</taxon>
        <taxon>Actinomycetes</taxon>
        <taxon>Kitasatosporales</taxon>
        <taxon>Streptomycetaceae</taxon>
        <taxon>Streptomyces</taxon>
    </lineage>
</organism>
<dbReference type="Proteomes" id="UP001631957">
    <property type="component" value="Unassembled WGS sequence"/>
</dbReference>
<evidence type="ECO:0000256" key="1">
    <source>
        <dbReference type="SAM" id="MobiDB-lite"/>
    </source>
</evidence>
<gene>
    <name evidence="2" type="ORF">ACKI18_28895</name>
</gene>
<feature type="region of interest" description="Disordered" evidence="1">
    <location>
        <begin position="33"/>
        <end position="52"/>
    </location>
</feature>
<reference evidence="2 3" key="1">
    <citation type="submission" date="2024-12" db="EMBL/GenBank/DDBJ databases">
        <title>Forecasting of Potato common scab and diversities of Pathogenic streptomyces spp. in china.</title>
        <authorList>
            <person name="Handique U."/>
            <person name="Wu J."/>
        </authorList>
    </citation>
    <scope>NUCLEOTIDE SEQUENCE [LARGE SCALE GENOMIC DNA]</scope>
    <source>
        <strain evidence="2 3">ZRIMU1530</strain>
    </source>
</reference>
<proteinExistence type="predicted"/>